<evidence type="ECO:0000313" key="1">
    <source>
        <dbReference type="EMBL" id="MEK8131240.1"/>
    </source>
</evidence>
<organism evidence="1 2">
    <name type="scientific">Paenibacillus filicis</name>
    <dbReference type="NCBI Taxonomy" id="669464"/>
    <lineage>
        <taxon>Bacteria</taxon>
        <taxon>Bacillati</taxon>
        <taxon>Bacillota</taxon>
        <taxon>Bacilli</taxon>
        <taxon>Bacillales</taxon>
        <taxon>Paenibacillaceae</taxon>
        <taxon>Paenibacillus</taxon>
    </lineage>
</organism>
<evidence type="ECO:0008006" key="3">
    <source>
        <dbReference type="Google" id="ProtNLM"/>
    </source>
</evidence>
<reference evidence="1 2" key="1">
    <citation type="submission" date="2024-04" db="EMBL/GenBank/DDBJ databases">
        <title>draft genome sequnece of Paenibacillus filicis.</title>
        <authorList>
            <person name="Kim D.-U."/>
        </authorList>
    </citation>
    <scope>NUCLEOTIDE SEQUENCE [LARGE SCALE GENOMIC DNA]</scope>
    <source>
        <strain evidence="1 2">KACC14197</strain>
    </source>
</reference>
<dbReference type="InterPro" id="IPR008983">
    <property type="entry name" value="Tumour_necrosis_fac-like_dom"/>
</dbReference>
<name>A0ABU9DQU5_9BACL</name>
<dbReference type="EMBL" id="JBBPCC010000019">
    <property type="protein sequence ID" value="MEK8131240.1"/>
    <property type="molecule type" value="Genomic_DNA"/>
</dbReference>
<dbReference type="SUPFAM" id="SSF49842">
    <property type="entry name" value="TNF-like"/>
    <property type="match status" value="1"/>
</dbReference>
<proteinExistence type="predicted"/>
<dbReference type="InterPro" id="IPR012334">
    <property type="entry name" value="Pectin_lyas_fold"/>
</dbReference>
<dbReference type="Gene3D" id="2.60.120.40">
    <property type="match status" value="1"/>
</dbReference>
<dbReference type="SUPFAM" id="SSF51126">
    <property type="entry name" value="Pectin lyase-like"/>
    <property type="match status" value="1"/>
</dbReference>
<dbReference type="RefSeq" id="WP_341418368.1">
    <property type="nucleotide sequence ID" value="NZ_JBBPCC010000019.1"/>
</dbReference>
<protein>
    <recommendedName>
        <fullName evidence="3">C1q domain-containing protein</fullName>
    </recommendedName>
</protein>
<dbReference type="InterPro" id="IPR011050">
    <property type="entry name" value="Pectin_lyase_fold/virulence"/>
</dbReference>
<dbReference type="Gene3D" id="2.160.20.10">
    <property type="entry name" value="Single-stranded right-handed beta-helix, Pectin lyase-like"/>
    <property type="match status" value="1"/>
</dbReference>
<sequence length="487" mass="51433">MQTTPNLGLKKPEGTDVVDIADLNGNMDTLDAEVVKKASASADGRMSKEDFAKLAGIAAGANNYVHPATHPASVIVQDANNRFVTDAEKAGWNAKASAAPATTSAAGLMSAPDKSKLDNAVPTKTTADITYYVRTDGNDNNTGLANSASGAFKTIAKAFSLVPMILNHNVDIVLGTGTFAEGVSITGFSGSGRILLRGGPGGVLSDNFIVSKISITRCACPIVLDGIKISTSTEVGIEVTYVQTALINNCKMDSSAPNATGILVTSSFARVYNAMISNRLVAISSYFNGYTVVDFAGGTGNVYSLRADNGVVMCSNSKPVSTNGDITLTAGQILNTAVTNPWGDNTWGMRPAARAIGSLDTQQVIAPNTWTKVQFPQKNYDNLGNYDSSIHRFTAPQNGIYLINTIVLGFDAPAKSIFEMYVFLNGTSYRRLHYDVSSEPGIRTMSMSGTAALYMQAGEYVEIFTRCGASVALSLHADLNFEVIKIA</sequence>
<dbReference type="Proteomes" id="UP001469365">
    <property type="component" value="Unassembled WGS sequence"/>
</dbReference>
<accession>A0ABU9DQU5</accession>
<comment type="caution">
    <text evidence="1">The sequence shown here is derived from an EMBL/GenBank/DDBJ whole genome shotgun (WGS) entry which is preliminary data.</text>
</comment>
<evidence type="ECO:0000313" key="2">
    <source>
        <dbReference type="Proteomes" id="UP001469365"/>
    </source>
</evidence>
<keyword evidence="2" id="KW-1185">Reference proteome</keyword>
<gene>
    <name evidence="1" type="ORF">WMW72_25360</name>
</gene>